<dbReference type="OrthoDB" id="10037497at2759"/>
<dbReference type="EMBL" id="VYZN01000028">
    <property type="protein sequence ID" value="KAE9534405.1"/>
    <property type="molecule type" value="Genomic_DNA"/>
</dbReference>
<reference evidence="1 2" key="1">
    <citation type="submission" date="2019-08" db="EMBL/GenBank/DDBJ databases">
        <title>The genome of the soybean aphid Biotype 1, its phylome, world population structure and adaptation to the North American continent.</title>
        <authorList>
            <person name="Giordano R."/>
            <person name="Donthu R.K."/>
            <person name="Hernandez A.G."/>
            <person name="Wright C.L."/>
            <person name="Zimin A.V."/>
        </authorList>
    </citation>
    <scope>NUCLEOTIDE SEQUENCE [LARGE SCALE GENOMIC DNA]</scope>
    <source>
        <tissue evidence="1">Whole aphids</tissue>
    </source>
</reference>
<organism evidence="1 2">
    <name type="scientific">Aphis glycines</name>
    <name type="common">Soybean aphid</name>
    <dbReference type="NCBI Taxonomy" id="307491"/>
    <lineage>
        <taxon>Eukaryota</taxon>
        <taxon>Metazoa</taxon>
        <taxon>Ecdysozoa</taxon>
        <taxon>Arthropoda</taxon>
        <taxon>Hexapoda</taxon>
        <taxon>Insecta</taxon>
        <taxon>Pterygota</taxon>
        <taxon>Neoptera</taxon>
        <taxon>Paraneoptera</taxon>
        <taxon>Hemiptera</taxon>
        <taxon>Sternorrhyncha</taxon>
        <taxon>Aphidomorpha</taxon>
        <taxon>Aphidoidea</taxon>
        <taxon>Aphididae</taxon>
        <taxon>Aphidini</taxon>
        <taxon>Aphis</taxon>
        <taxon>Aphis</taxon>
    </lineage>
</organism>
<evidence type="ECO:0000313" key="2">
    <source>
        <dbReference type="Proteomes" id="UP000475862"/>
    </source>
</evidence>
<sequence length="367" mass="41923">MIINSLKSNKSLGEDEINSELLKLAGPRLAIQIQKLIKNSIHHLKAATYTLNLTTQVDVLGILVLYNSTIKIVCPKIVNFPENLSQTLTVHYGANDNLICKDGDVLKRHGDVETLTSYDISRIHDNMYQARSHILPYLPKSISDVHDAVASISVRAGGEKFKNSVYLYKDQSSEISKFLKYVFGLPFLHPDEVENAFVFDLMSCRVSNNSDILKFAIYLMDNYVMNYALFPPRVRAELSNSMLRTTNSCEAFHSKFNSMFYSSHPNIFQFTEMIKNLQCDVYIKIKSSVQLSKTTREKHLFLSQNLNAYKNRQISRFEFIKTLLPYIYQTCIKLEGHNLCPLKKTEGHNSCNPKKTEGHNSCNLKNT</sequence>
<dbReference type="Proteomes" id="UP000475862">
    <property type="component" value="Unassembled WGS sequence"/>
</dbReference>
<evidence type="ECO:0000313" key="1">
    <source>
        <dbReference type="EMBL" id="KAE9534405.1"/>
    </source>
</evidence>
<proteinExistence type="predicted"/>
<name>A0A6G0TK70_APHGL</name>
<protein>
    <submittedName>
        <fullName evidence="1">Uncharacterized protein</fullName>
    </submittedName>
</protein>
<comment type="caution">
    <text evidence="1">The sequence shown here is derived from an EMBL/GenBank/DDBJ whole genome shotgun (WGS) entry which is preliminary data.</text>
</comment>
<dbReference type="AlphaFoldDB" id="A0A6G0TK70"/>
<accession>A0A6G0TK70</accession>
<keyword evidence="2" id="KW-1185">Reference proteome</keyword>
<gene>
    <name evidence="1" type="ORF">AGLY_008495</name>
</gene>